<evidence type="ECO:0000313" key="2">
    <source>
        <dbReference type="EMBL" id="EAZ37137.1"/>
    </source>
</evidence>
<gene>
    <name evidence="2" type="ORF">OsJ_21478</name>
</gene>
<dbReference type="AlphaFoldDB" id="A3BC48"/>
<dbReference type="Proteomes" id="UP000007752">
    <property type="component" value="Chromosome 6"/>
</dbReference>
<reference evidence="2" key="1">
    <citation type="journal article" date="2005" name="PLoS Biol.">
        <title>The genomes of Oryza sativa: a history of duplications.</title>
        <authorList>
            <person name="Yu J."/>
            <person name="Wang J."/>
            <person name="Lin W."/>
            <person name="Li S."/>
            <person name="Li H."/>
            <person name="Zhou J."/>
            <person name="Ni P."/>
            <person name="Dong W."/>
            <person name="Hu S."/>
            <person name="Zeng C."/>
            <person name="Zhang J."/>
            <person name="Zhang Y."/>
            <person name="Li R."/>
            <person name="Xu Z."/>
            <person name="Li S."/>
            <person name="Li X."/>
            <person name="Zheng H."/>
            <person name="Cong L."/>
            <person name="Lin L."/>
            <person name="Yin J."/>
            <person name="Geng J."/>
            <person name="Li G."/>
            <person name="Shi J."/>
            <person name="Liu J."/>
            <person name="Lv H."/>
            <person name="Li J."/>
            <person name="Wang J."/>
            <person name="Deng Y."/>
            <person name="Ran L."/>
            <person name="Shi X."/>
            <person name="Wang X."/>
            <person name="Wu Q."/>
            <person name="Li C."/>
            <person name="Ren X."/>
            <person name="Wang J."/>
            <person name="Wang X."/>
            <person name="Li D."/>
            <person name="Liu D."/>
            <person name="Zhang X."/>
            <person name="Ji Z."/>
            <person name="Zhao W."/>
            <person name="Sun Y."/>
            <person name="Zhang Z."/>
            <person name="Bao J."/>
            <person name="Han Y."/>
            <person name="Dong L."/>
            <person name="Ji J."/>
            <person name="Chen P."/>
            <person name="Wu S."/>
            <person name="Liu J."/>
            <person name="Xiao Y."/>
            <person name="Bu D."/>
            <person name="Tan J."/>
            <person name="Yang L."/>
            <person name="Ye C."/>
            <person name="Zhang J."/>
            <person name="Xu J."/>
            <person name="Zhou Y."/>
            <person name="Yu Y."/>
            <person name="Zhang B."/>
            <person name="Zhuang S."/>
            <person name="Wei H."/>
            <person name="Liu B."/>
            <person name="Lei M."/>
            <person name="Yu H."/>
            <person name="Li Y."/>
            <person name="Xu H."/>
            <person name="Wei S."/>
            <person name="He X."/>
            <person name="Fang L."/>
            <person name="Zhang Z."/>
            <person name="Zhang Y."/>
            <person name="Huang X."/>
            <person name="Su Z."/>
            <person name="Tong W."/>
            <person name="Li J."/>
            <person name="Tong Z."/>
            <person name="Li S."/>
            <person name="Ye J."/>
            <person name="Wang L."/>
            <person name="Fang L."/>
            <person name="Lei T."/>
            <person name="Chen C."/>
            <person name="Chen H."/>
            <person name="Xu Z."/>
            <person name="Li H."/>
            <person name="Huang H."/>
            <person name="Zhang F."/>
            <person name="Xu H."/>
            <person name="Li N."/>
            <person name="Zhao C."/>
            <person name="Li S."/>
            <person name="Dong L."/>
            <person name="Huang Y."/>
            <person name="Li L."/>
            <person name="Xi Y."/>
            <person name="Qi Q."/>
            <person name="Li W."/>
            <person name="Zhang B."/>
            <person name="Hu W."/>
            <person name="Zhang Y."/>
            <person name="Tian X."/>
            <person name="Jiao Y."/>
            <person name="Liang X."/>
            <person name="Jin J."/>
            <person name="Gao L."/>
            <person name="Zheng W."/>
            <person name="Hao B."/>
            <person name="Liu S."/>
            <person name="Wang W."/>
            <person name="Yuan L."/>
            <person name="Cao M."/>
            <person name="McDermott J."/>
            <person name="Samudrala R."/>
            <person name="Wang J."/>
            <person name="Wong G.K."/>
            <person name="Yang H."/>
        </authorList>
    </citation>
    <scope>NUCLEOTIDE SEQUENCE [LARGE SCALE GENOMIC DNA]</scope>
</reference>
<sequence>MRASSLPDPAAGPGAAGGESGESGGAPANPAQARRRRPRQRQRRRACDHHHCQHALVGCMAEAICICSMNSSSVCLWYGMDVAGQGRADGKGGWSQLRKGLPVDLTEGILKAICMQAQGQIWKINFSNSLVLLHKFLLLAVELLFDSGSRDEFF</sequence>
<proteinExistence type="predicted"/>
<organism evidence="2">
    <name type="scientific">Oryza sativa subsp. japonica</name>
    <name type="common">Rice</name>
    <dbReference type="NCBI Taxonomy" id="39947"/>
    <lineage>
        <taxon>Eukaryota</taxon>
        <taxon>Viridiplantae</taxon>
        <taxon>Streptophyta</taxon>
        <taxon>Embryophyta</taxon>
        <taxon>Tracheophyta</taxon>
        <taxon>Spermatophyta</taxon>
        <taxon>Magnoliopsida</taxon>
        <taxon>Liliopsida</taxon>
        <taxon>Poales</taxon>
        <taxon>Poaceae</taxon>
        <taxon>BOP clade</taxon>
        <taxon>Oryzoideae</taxon>
        <taxon>Oryzeae</taxon>
        <taxon>Oryzinae</taxon>
        <taxon>Oryza</taxon>
        <taxon>Oryza sativa</taxon>
    </lineage>
</organism>
<dbReference type="EMBL" id="CM000143">
    <property type="protein sequence ID" value="EAZ37137.1"/>
    <property type="molecule type" value="Genomic_DNA"/>
</dbReference>
<protein>
    <submittedName>
        <fullName evidence="2">Uncharacterized protein</fullName>
    </submittedName>
</protein>
<reference evidence="2" key="2">
    <citation type="submission" date="2008-12" db="EMBL/GenBank/DDBJ databases">
        <title>Improved gene annotation of the rice (Oryza sativa) genomes.</title>
        <authorList>
            <person name="Wang J."/>
            <person name="Li R."/>
            <person name="Fan W."/>
            <person name="Huang Q."/>
            <person name="Zhang J."/>
            <person name="Zhou Y."/>
            <person name="Hu Y."/>
            <person name="Zi S."/>
            <person name="Li J."/>
            <person name="Ni P."/>
            <person name="Zheng H."/>
            <person name="Zhang Y."/>
            <person name="Zhao M."/>
            <person name="Hao Q."/>
            <person name="McDermott J."/>
            <person name="Samudrala R."/>
            <person name="Kristiansen K."/>
            <person name="Wong G.K.-S."/>
        </authorList>
    </citation>
    <scope>NUCLEOTIDE SEQUENCE</scope>
</reference>
<feature type="compositionally biased region" description="Basic residues" evidence="1">
    <location>
        <begin position="33"/>
        <end position="42"/>
    </location>
</feature>
<name>A3BC48_ORYSJ</name>
<accession>A3BC48</accession>
<feature type="compositionally biased region" description="Low complexity" evidence="1">
    <location>
        <begin position="1"/>
        <end position="13"/>
    </location>
</feature>
<feature type="region of interest" description="Disordered" evidence="1">
    <location>
        <begin position="1"/>
        <end position="42"/>
    </location>
</feature>
<feature type="compositionally biased region" description="Gly residues" evidence="1">
    <location>
        <begin position="14"/>
        <end position="24"/>
    </location>
</feature>
<evidence type="ECO:0000256" key="1">
    <source>
        <dbReference type="SAM" id="MobiDB-lite"/>
    </source>
</evidence>